<feature type="transmembrane region" description="Helical" evidence="1">
    <location>
        <begin position="226"/>
        <end position="245"/>
    </location>
</feature>
<dbReference type="EMBL" id="RAQO01000007">
    <property type="protein sequence ID" value="RKF17498.1"/>
    <property type="molecule type" value="Genomic_DNA"/>
</dbReference>
<feature type="transmembrane region" description="Helical" evidence="1">
    <location>
        <begin position="44"/>
        <end position="66"/>
    </location>
</feature>
<evidence type="ECO:0000256" key="1">
    <source>
        <dbReference type="SAM" id="Phobius"/>
    </source>
</evidence>
<feature type="transmembrane region" description="Helical" evidence="1">
    <location>
        <begin position="12"/>
        <end position="32"/>
    </location>
</feature>
<accession>A0A420E9Z2</accession>
<keyword evidence="1" id="KW-0472">Membrane</keyword>
<feature type="transmembrane region" description="Helical" evidence="1">
    <location>
        <begin position="136"/>
        <end position="158"/>
    </location>
</feature>
<keyword evidence="3" id="KW-1185">Reference proteome</keyword>
<evidence type="ECO:0000313" key="2">
    <source>
        <dbReference type="EMBL" id="RKF17498.1"/>
    </source>
</evidence>
<feature type="transmembrane region" description="Helical" evidence="1">
    <location>
        <begin position="194"/>
        <end position="214"/>
    </location>
</feature>
<feature type="transmembrane region" description="Helical" evidence="1">
    <location>
        <begin position="164"/>
        <end position="182"/>
    </location>
</feature>
<gene>
    <name evidence="2" type="ORF">DBZ36_13720</name>
</gene>
<keyword evidence="1" id="KW-0812">Transmembrane</keyword>
<feature type="transmembrane region" description="Helical" evidence="1">
    <location>
        <begin position="99"/>
        <end position="124"/>
    </location>
</feature>
<keyword evidence="1" id="KW-1133">Transmembrane helix</keyword>
<dbReference type="AlphaFoldDB" id="A0A420E9Z2"/>
<dbReference type="RefSeq" id="WP_120355523.1">
    <property type="nucleotide sequence ID" value="NZ_RAQO01000007.1"/>
</dbReference>
<dbReference type="OrthoDB" id="9781614at2"/>
<name>A0A420E9Z2_9ALTE</name>
<evidence type="ECO:0000313" key="3">
    <source>
        <dbReference type="Proteomes" id="UP000286482"/>
    </source>
</evidence>
<sequence length="259" mass="27413">MAILTSLLEGLVATFRDVLPIVLVIGFFQGVLLRKRVQNPLRLVVGLVCVLLGISLFLLGLELALFPLGETMARQLTSAQFIQSQLGEQLATGHWQEYFWVYIFSAAIGFSTTLAEPALLAIAIKANAASGGAIRVGGLRVAVAVGVALGLALGSYRIVVGDPLPYYIITIYVIVLVQTMFAPKSMIPLAYDTGGVTTSTVTVPLVAALGLGLAQNVPGRNIMIDGFGLIAFASVFPMMTVLAYAQVSAWIDKGKKDGV</sequence>
<comment type="caution">
    <text evidence="2">The sequence shown here is derived from an EMBL/GenBank/DDBJ whole genome shotgun (WGS) entry which is preliminary data.</text>
</comment>
<proteinExistence type="predicted"/>
<protein>
    <submittedName>
        <fullName evidence="2">DUF1538 domain-containing protein</fullName>
    </submittedName>
</protein>
<reference evidence="2 3" key="1">
    <citation type="submission" date="2018-09" db="EMBL/GenBank/DDBJ databases">
        <authorList>
            <person name="Wang Z."/>
        </authorList>
    </citation>
    <scope>NUCLEOTIDE SEQUENCE [LARGE SCALE GENOMIC DNA]</scope>
    <source>
        <strain evidence="2 3">ALS 81</strain>
    </source>
</reference>
<dbReference type="Proteomes" id="UP000286482">
    <property type="component" value="Unassembled WGS sequence"/>
</dbReference>
<organism evidence="2 3">
    <name type="scientific">Alginatibacterium sediminis</name>
    <dbReference type="NCBI Taxonomy" id="2164068"/>
    <lineage>
        <taxon>Bacteria</taxon>
        <taxon>Pseudomonadati</taxon>
        <taxon>Pseudomonadota</taxon>
        <taxon>Gammaproteobacteria</taxon>
        <taxon>Alteromonadales</taxon>
        <taxon>Alteromonadaceae</taxon>
        <taxon>Alginatibacterium</taxon>
    </lineage>
</organism>
<dbReference type="InterPro" id="IPR011435">
    <property type="entry name" value="UmpAB"/>
</dbReference>
<dbReference type="Pfam" id="PF07556">
    <property type="entry name" value="DUF1538"/>
    <property type="match status" value="1"/>
</dbReference>